<keyword evidence="1" id="KW-0732">Signal</keyword>
<feature type="signal peptide" evidence="1">
    <location>
        <begin position="1"/>
        <end position="19"/>
    </location>
</feature>
<dbReference type="Proteomes" id="UP001472677">
    <property type="component" value="Unassembled WGS sequence"/>
</dbReference>
<evidence type="ECO:0000313" key="2">
    <source>
        <dbReference type="EMBL" id="KAK8569180.1"/>
    </source>
</evidence>
<protein>
    <submittedName>
        <fullName evidence="2">Uncharacterized protein</fullName>
    </submittedName>
</protein>
<name>A0ABR2F2I3_9ROSI</name>
<evidence type="ECO:0000256" key="1">
    <source>
        <dbReference type="SAM" id="SignalP"/>
    </source>
</evidence>
<evidence type="ECO:0000313" key="3">
    <source>
        <dbReference type="Proteomes" id="UP001472677"/>
    </source>
</evidence>
<organism evidence="2 3">
    <name type="scientific">Hibiscus sabdariffa</name>
    <name type="common">roselle</name>
    <dbReference type="NCBI Taxonomy" id="183260"/>
    <lineage>
        <taxon>Eukaryota</taxon>
        <taxon>Viridiplantae</taxon>
        <taxon>Streptophyta</taxon>
        <taxon>Embryophyta</taxon>
        <taxon>Tracheophyta</taxon>
        <taxon>Spermatophyta</taxon>
        <taxon>Magnoliopsida</taxon>
        <taxon>eudicotyledons</taxon>
        <taxon>Gunneridae</taxon>
        <taxon>Pentapetalae</taxon>
        <taxon>rosids</taxon>
        <taxon>malvids</taxon>
        <taxon>Malvales</taxon>
        <taxon>Malvaceae</taxon>
        <taxon>Malvoideae</taxon>
        <taxon>Hibiscus</taxon>
    </lineage>
</organism>
<gene>
    <name evidence="2" type="ORF">V6N12_007712</name>
</gene>
<dbReference type="EMBL" id="JBBPBM010000009">
    <property type="protein sequence ID" value="KAK8569180.1"/>
    <property type="molecule type" value="Genomic_DNA"/>
</dbReference>
<proteinExistence type="predicted"/>
<keyword evidence="3" id="KW-1185">Reference proteome</keyword>
<comment type="caution">
    <text evidence="2">The sequence shown here is derived from an EMBL/GenBank/DDBJ whole genome shotgun (WGS) entry which is preliminary data.</text>
</comment>
<accession>A0ABR2F2I3</accession>
<reference evidence="2 3" key="1">
    <citation type="journal article" date="2024" name="G3 (Bethesda)">
        <title>Genome assembly of Hibiscus sabdariffa L. provides insights into metabolisms of medicinal natural products.</title>
        <authorList>
            <person name="Kim T."/>
        </authorList>
    </citation>
    <scope>NUCLEOTIDE SEQUENCE [LARGE SCALE GENOMIC DNA]</scope>
    <source>
        <strain evidence="2">TK-2024</strain>
        <tissue evidence="2">Old leaves</tissue>
    </source>
</reference>
<feature type="chain" id="PRO_5047168079" evidence="1">
    <location>
        <begin position="20"/>
        <end position="174"/>
    </location>
</feature>
<sequence length="174" mass="18958">MIIPRSNVRVCVLLRLVWGVPIRHNMLQLPRWRLSRKIRHSLDPGWLLKPGITPALKTPPAGTLKHLATTLRFAILEVSVGDNVDNATKDAGSLPQGMDTCNIHGRLKEVGMGNGVVKNATYMASNPNKQLKAASKQSRPALVVPTVAGQSAEVVDHVPTVRTVHHVAVKIMEP</sequence>